<gene>
    <name evidence="3" type="ORF">GMST_30230</name>
</gene>
<reference evidence="4" key="1">
    <citation type="submission" date="2020-06" db="EMBL/GenBank/DDBJ databases">
        <title>Draft genomic sequence of Geomonas sp. Red330.</title>
        <authorList>
            <person name="Itoh H."/>
            <person name="Zhenxing X."/>
            <person name="Ushijima N."/>
            <person name="Masuda Y."/>
            <person name="Shiratori Y."/>
            <person name="Senoo K."/>
        </authorList>
    </citation>
    <scope>NUCLEOTIDE SEQUENCE [LARGE SCALE GENOMIC DNA]</scope>
    <source>
        <strain evidence="4">Red330</strain>
    </source>
</reference>
<evidence type="ECO:0000256" key="2">
    <source>
        <dbReference type="PROSITE-ProRule" id="PRU00504"/>
    </source>
</evidence>
<dbReference type="GO" id="GO:0000209">
    <property type="term" value="P:protein polyubiquitination"/>
    <property type="evidence" value="ECO:0007669"/>
    <property type="project" value="TreeGrafter"/>
</dbReference>
<proteinExistence type="predicted"/>
<organism evidence="3 4">
    <name type="scientific">Geomonas silvestris</name>
    <dbReference type="NCBI Taxonomy" id="2740184"/>
    <lineage>
        <taxon>Bacteria</taxon>
        <taxon>Pseudomonadati</taxon>
        <taxon>Thermodesulfobacteriota</taxon>
        <taxon>Desulfuromonadia</taxon>
        <taxon>Geobacterales</taxon>
        <taxon>Geobacteraceae</taxon>
        <taxon>Geomonas</taxon>
    </lineage>
</organism>
<dbReference type="Pfam" id="PF01436">
    <property type="entry name" value="NHL"/>
    <property type="match status" value="2"/>
</dbReference>
<dbReference type="Gene3D" id="2.120.10.30">
    <property type="entry name" value="TolB, C-terminal domain"/>
    <property type="match status" value="2"/>
</dbReference>
<evidence type="ECO:0000313" key="3">
    <source>
        <dbReference type="EMBL" id="GFO60698.1"/>
    </source>
</evidence>
<dbReference type="InterPro" id="IPR011042">
    <property type="entry name" value="6-blade_b-propeller_TolB-like"/>
</dbReference>
<comment type="caution">
    <text evidence="3">The sequence shown here is derived from an EMBL/GenBank/DDBJ whole genome shotgun (WGS) entry which is preliminary data.</text>
</comment>
<dbReference type="PROSITE" id="PS51125">
    <property type="entry name" value="NHL"/>
    <property type="match status" value="2"/>
</dbReference>
<dbReference type="InterPro" id="IPR001258">
    <property type="entry name" value="NHL_repeat"/>
</dbReference>
<sequence>MRSIVLWSLFVLTTMYPLGCYGADALKLRYLGVILGDIKEVGLKKPEGVACDDQGQIVIADTENGRLVRYTLQDNALKGGGEIKVPEVVFPVRVQLSSKGSIFVLDGQQRKLAQLTPEGTFVKYVTPVGVNPPNVVPKSFKLDSRDNIYLLDIAGERVLEIDPTGKLLAQFPFPKNYGAMSDLAVTAGGDVLLLDSAKSTLYIAKKDAPQFAPFTKGLQEYLNFATNMLTSSRSADIYLIDQDGGAIVILGPDGLFKGRQLSLGWRNGQLYYPQQMCINKNGDVVIADRGNSRVQLFENLK</sequence>
<keyword evidence="4" id="KW-1185">Reference proteome</keyword>
<evidence type="ECO:0000313" key="4">
    <source>
        <dbReference type="Proteomes" id="UP000556026"/>
    </source>
</evidence>
<feature type="repeat" description="NHL" evidence="2">
    <location>
        <begin position="257"/>
        <end position="300"/>
    </location>
</feature>
<accession>A0A6V8ML28</accession>
<dbReference type="PANTHER" id="PTHR24104:SF25">
    <property type="entry name" value="PROTEIN LIN-41"/>
    <property type="match status" value="1"/>
</dbReference>
<keyword evidence="1" id="KW-0677">Repeat</keyword>
<protein>
    <submittedName>
        <fullName evidence="3">Uncharacterized protein</fullName>
    </submittedName>
</protein>
<dbReference type="PANTHER" id="PTHR24104">
    <property type="entry name" value="E3 UBIQUITIN-PROTEIN LIGASE NHLRC1-RELATED"/>
    <property type="match status" value="1"/>
</dbReference>
<name>A0A6V8ML28_9BACT</name>
<dbReference type="RefSeq" id="WP_183355513.1">
    <property type="nucleotide sequence ID" value="NZ_BLXX01000010.1"/>
</dbReference>
<dbReference type="GO" id="GO:0008270">
    <property type="term" value="F:zinc ion binding"/>
    <property type="evidence" value="ECO:0007669"/>
    <property type="project" value="UniProtKB-KW"/>
</dbReference>
<dbReference type="Proteomes" id="UP000556026">
    <property type="component" value="Unassembled WGS sequence"/>
</dbReference>
<dbReference type="GO" id="GO:0061630">
    <property type="term" value="F:ubiquitin protein ligase activity"/>
    <property type="evidence" value="ECO:0007669"/>
    <property type="project" value="TreeGrafter"/>
</dbReference>
<dbReference type="GO" id="GO:0043161">
    <property type="term" value="P:proteasome-mediated ubiquitin-dependent protein catabolic process"/>
    <property type="evidence" value="ECO:0007669"/>
    <property type="project" value="TreeGrafter"/>
</dbReference>
<dbReference type="AlphaFoldDB" id="A0A6V8ML28"/>
<feature type="repeat" description="NHL" evidence="2">
    <location>
        <begin position="43"/>
        <end position="73"/>
    </location>
</feature>
<dbReference type="EMBL" id="BLXX01000010">
    <property type="protein sequence ID" value="GFO60698.1"/>
    <property type="molecule type" value="Genomic_DNA"/>
</dbReference>
<evidence type="ECO:0000256" key="1">
    <source>
        <dbReference type="ARBA" id="ARBA00022737"/>
    </source>
</evidence>
<dbReference type="InterPro" id="IPR050952">
    <property type="entry name" value="TRIM-NHL_E3_ligases"/>
</dbReference>
<dbReference type="SUPFAM" id="SSF101898">
    <property type="entry name" value="NHL repeat"/>
    <property type="match status" value="1"/>
</dbReference>